<accession>A0AAD7MVK1</accession>
<comment type="caution">
    <text evidence="1">The sequence shown here is derived from an EMBL/GenBank/DDBJ whole genome shotgun (WGS) entry which is preliminary data.</text>
</comment>
<dbReference type="AlphaFoldDB" id="A0AAD7MVK1"/>
<reference evidence="1" key="1">
    <citation type="submission" date="2023-03" db="EMBL/GenBank/DDBJ databases">
        <title>Massive genome expansion in bonnet fungi (Mycena s.s.) driven by repeated elements and novel gene families across ecological guilds.</title>
        <authorList>
            <consortium name="Lawrence Berkeley National Laboratory"/>
            <person name="Harder C.B."/>
            <person name="Miyauchi S."/>
            <person name="Viragh M."/>
            <person name="Kuo A."/>
            <person name="Thoen E."/>
            <person name="Andreopoulos B."/>
            <person name="Lu D."/>
            <person name="Skrede I."/>
            <person name="Drula E."/>
            <person name="Henrissat B."/>
            <person name="Morin E."/>
            <person name="Kohler A."/>
            <person name="Barry K."/>
            <person name="LaButti K."/>
            <person name="Morin E."/>
            <person name="Salamov A."/>
            <person name="Lipzen A."/>
            <person name="Mereny Z."/>
            <person name="Hegedus B."/>
            <person name="Baldrian P."/>
            <person name="Stursova M."/>
            <person name="Weitz H."/>
            <person name="Taylor A."/>
            <person name="Grigoriev I.V."/>
            <person name="Nagy L.G."/>
            <person name="Martin F."/>
            <person name="Kauserud H."/>
        </authorList>
    </citation>
    <scope>NUCLEOTIDE SEQUENCE</scope>
    <source>
        <strain evidence="1">CBHHK182m</strain>
    </source>
</reference>
<name>A0AAD7MVK1_9AGAR</name>
<evidence type="ECO:0000313" key="1">
    <source>
        <dbReference type="EMBL" id="KAJ7733944.1"/>
    </source>
</evidence>
<dbReference type="Proteomes" id="UP001215598">
    <property type="component" value="Unassembled WGS sequence"/>
</dbReference>
<protein>
    <submittedName>
        <fullName evidence="1">Uncharacterized protein</fullName>
    </submittedName>
</protein>
<gene>
    <name evidence="1" type="ORF">B0H16DRAFT_157764</name>
</gene>
<keyword evidence="2" id="KW-1185">Reference proteome</keyword>
<dbReference type="EMBL" id="JARKIB010000135">
    <property type="protein sequence ID" value="KAJ7733944.1"/>
    <property type="molecule type" value="Genomic_DNA"/>
</dbReference>
<organism evidence="1 2">
    <name type="scientific">Mycena metata</name>
    <dbReference type="NCBI Taxonomy" id="1033252"/>
    <lineage>
        <taxon>Eukaryota</taxon>
        <taxon>Fungi</taxon>
        <taxon>Dikarya</taxon>
        <taxon>Basidiomycota</taxon>
        <taxon>Agaricomycotina</taxon>
        <taxon>Agaricomycetes</taxon>
        <taxon>Agaricomycetidae</taxon>
        <taxon>Agaricales</taxon>
        <taxon>Marasmiineae</taxon>
        <taxon>Mycenaceae</taxon>
        <taxon>Mycena</taxon>
    </lineage>
</organism>
<sequence length="218" mass="24238">MDGRVWKHDSRRRPTLKPLVVAHNTATYPVEFALGTFHKTRSDQDFSPFLLIPDVLPGNFCIAPQCADLRVNAYIAQNIQNRQRLNKDLFGVSNADDFTVCAFYDNGSCRIMPLPCFQLSYGSTSAAQLPEEEESDTAPLLNDPTATAQFVEEDKEFDAAPEAYLEDEEVDGAPKIISPPLLGEKGTLVSSLDKTTCWRLVTELGALKLKIVSREEKV</sequence>
<proteinExistence type="predicted"/>
<evidence type="ECO:0000313" key="2">
    <source>
        <dbReference type="Proteomes" id="UP001215598"/>
    </source>
</evidence>